<comment type="caution">
    <text evidence="9">The sequence shown here is derived from an EMBL/GenBank/DDBJ whole genome shotgun (WGS) entry which is preliminary data.</text>
</comment>
<feature type="domain" description="Peptidase M3A/M3B catalytic" evidence="7">
    <location>
        <begin position="209"/>
        <end position="589"/>
    </location>
</feature>
<dbReference type="InterPro" id="IPR004438">
    <property type="entry name" value="Peptidase_M3B"/>
</dbReference>
<comment type="cofactor">
    <cofactor evidence="6">
        <name>Zn(2+)</name>
        <dbReference type="ChEBI" id="CHEBI:29105"/>
    </cofactor>
    <text evidence="6">Binds 1 zinc ion.</text>
</comment>
<name>A0A841PIA7_9BACL</name>
<dbReference type="InterPro" id="IPR045090">
    <property type="entry name" value="Pept_M3A_M3B"/>
</dbReference>
<reference evidence="9 10" key="1">
    <citation type="submission" date="2020-08" db="EMBL/GenBank/DDBJ databases">
        <title>Genomic Encyclopedia of Type Strains, Phase IV (KMG-IV): sequencing the most valuable type-strain genomes for metagenomic binning, comparative biology and taxonomic classification.</title>
        <authorList>
            <person name="Goeker M."/>
        </authorList>
    </citation>
    <scope>NUCLEOTIDE SEQUENCE [LARGE SCALE GENOMIC DNA]</scope>
    <source>
        <strain evidence="9 10">DSM 21769</strain>
    </source>
</reference>
<dbReference type="EC" id="3.4.24.-" evidence="6"/>
<evidence type="ECO:0000256" key="4">
    <source>
        <dbReference type="ARBA" id="ARBA00022833"/>
    </source>
</evidence>
<keyword evidence="5 6" id="KW-0482">Metalloprotease</keyword>
<dbReference type="GO" id="GO:0006518">
    <property type="term" value="P:peptide metabolic process"/>
    <property type="evidence" value="ECO:0007669"/>
    <property type="project" value="TreeGrafter"/>
</dbReference>
<comment type="function">
    <text evidence="6">Has oligopeptidase activity and degrades a variety of small bioactive peptides.</text>
</comment>
<evidence type="ECO:0000256" key="5">
    <source>
        <dbReference type="ARBA" id="ARBA00023049"/>
    </source>
</evidence>
<accession>A0A841PIA7</accession>
<keyword evidence="1 6" id="KW-0645">Protease</keyword>
<dbReference type="EMBL" id="JACHHJ010000001">
    <property type="protein sequence ID" value="MBB6448479.1"/>
    <property type="molecule type" value="Genomic_DNA"/>
</dbReference>
<dbReference type="Gene3D" id="1.10.287.830">
    <property type="entry name" value="putative peptidase helix hairpin domain like"/>
    <property type="match status" value="1"/>
</dbReference>
<dbReference type="AlphaFoldDB" id="A0A841PIA7"/>
<keyword evidence="4 6" id="KW-0862">Zinc</keyword>
<keyword evidence="2 6" id="KW-0479">Metal-binding</keyword>
<evidence type="ECO:0000256" key="6">
    <source>
        <dbReference type="RuleBase" id="RU368091"/>
    </source>
</evidence>
<dbReference type="GO" id="GO:0046872">
    <property type="term" value="F:metal ion binding"/>
    <property type="evidence" value="ECO:0007669"/>
    <property type="project" value="UniProtKB-UniRule"/>
</dbReference>
<dbReference type="Gene3D" id="1.20.140.70">
    <property type="entry name" value="Oligopeptidase f, N-terminal domain"/>
    <property type="match status" value="1"/>
</dbReference>
<dbReference type="Proteomes" id="UP000568839">
    <property type="component" value="Unassembled WGS sequence"/>
</dbReference>
<dbReference type="RefSeq" id="WP_184402467.1">
    <property type="nucleotide sequence ID" value="NZ_JACHHJ010000001.1"/>
</dbReference>
<dbReference type="Pfam" id="PF08439">
    <property type="entry name" value="Peptidase_M3_N"/>
    <property type="match status" value="1"/>
</dbReference>
<keyword evidence="10" id="KW-1185">Reference proteome</keyword>
<dbReference type="GO" id="GO:0006508">
    <property type="term" value="P:proteolysis"/>
    <property type="evidence" value="ECO:0007669"/>
    <property type="project" value="UniProtKB-KW"/>
</dbReference>
<proteinExistence type="inferred from homology"/>
<evidence type="ECO:0000313" key="10">
    <source>
        <dbReference type="Proteomes" id="UP000568839"/>
    </source>
</evidence>
<organism evidence="9 10">
    <name type="scientific">Geomicrobium halophilum</name>
    <dbReference type="NCBI Taxonomy" id="549000"/>
    <lineage>
        <taxon>Bacteria</taxon>
        <taxon>Bacillati</taxon>
        <taxon>Bacillota</taxon>
        <taxon>Bacilli</taxon>
        <taxon>Bacillales</taxon>
        <taxon>Geomicrobium</taxon>
    </lineage>
</organism>
<dbReference type="PANTHER" id="PTHR11804:SF84">
    <property type="entry name" value="SACCHAROLYSIN"/>
    <property type="match status" value="1"/>
</dbReference>
<evidence type="ECO:0000256" key="3">
    <source>
        <dbReference type="ARBA" id="ARBA00022801"/>
    </source>
</evidence>
<dbReference type="NCBIfam" id="TIGR00181">
    <property type="entry name" value="pepF"/>
    <property type="match status" value="1"/>
</dbReference>
<evidence type="ECO:0000259" key="7">
    <source>
        <dbReference type="Pfam" id="PF01432"/>
    </source>
</evidence>
<evidence type="ECO:0000259" key="8">
    <source>
        <dbReference type="Pfam" id="PF08439"/>
    </source>
</evidence>
<dbReference type="CDD" id="cd09608">
    <property type="entry name" value="M3B_PepF"/>
    <property type="match status" value="1"/>
</dbReference>
<sequence>MSNHTGTRVPDRSEIPNERKWDVEAIFTDANEWERAYTILENQLPELEAFQNKLVDSAEMLYTGLQKRDNISMELERIVVYAHLKNDEDTSNSFYQGLFDRARSLLARFSAAVSFYEPEILSASKETIEQYLSEYEPLQLYRYELELLNERRPHILSKKEEELLAKASEVTDQPEQAFSMLTDADLTFESIKDEEGNETAVSNGRFIQLLQNENQRVRKDAFHSLYRAYRGHENTLASMLNGQVKRNQFYADARNYSSARAQALHTNHIPEKVYDQLIKVVNDHLHLFQRYLRLRKKLLNLNELHYYDLYVPLVESNDFDVDYEEAKKEIIQALKPLGQDYIRVMTSGLEENGWVDVYENKGKSSGAYSSGAYLTQPYILMNWQSNIDAMYTLAHELGHSMHSYYTHNAQPYPYGDYTIFVAEVASTVNEMLLSHALEQKTESKVNKLYLLNQQLEGFKGTIFRQTMFAEFEQLIHQFAAEGKALTPENLKAEYLDLNRKYFGDEMVYDDDISLEWSRIPHFYMNFYVYQYATGYSAAVALSKGILEEGEPAVKRYLSFLEAGDSDYPTEILKKAGVDMTEPAPIVAAMTQFERQLQEAEQLAEELFKDI</sequence>
<evidence type="ECO:0000313" key="9">
    <source>
        <dbReference type="EMBL" id="MBB6448479.1"/>
    </source>
</evidence>
<dbReference type="GO" id="GO:0004222">
    <property type="term" value="F:metalloendopeptidase activity"/>
    <property type="evidence" value="ECO:0007669"/>
    <property type="project" value="UniProtKB-UniRule"/>
</dbReference>
<dbReference type="PANTHER" id="PTHR11804">
    <property type="entry name" value="PROTEASE M3 THIMET OLIGOPEPTIDASE-RELATED"/>
    <property type="match status" value="1"/>
</dbReference>
<keyword evidence="3 6" id="KW-0378">Hydrolase</keyword>
<comment type="similarity">
    <text evidence="6">Belongs to the peptidase M3B family.</text>
</comment>
<evidence type="ECO:0000256" key="2">
    <source>
        <dbReference type="ARBA" id="ARBA00022723"/>
    </source>
</evidence>
<dbReference type="Gene3D" id="1.10.1370.20">
    <property type="entry name" value="Oligoendopeptidase f, C-terminal domain"/>
    <property type="match status" value="1"/>
</dbReference>
<gene>
    <name evidence="9" type="ORF">HNR44_000428</name>
</gene>
<dbReference type="InterPro" id="IPR013647">
    <property type="entry name" value="OligopepF_N_dom"/>
</dbReference>
<dbReference type="InterPro" id="IPR042088">
    <property type="entry name" value="OligoPept_F_C"/>
</dbReference>
<dbReference type="Pfam" id="PF01432">
    <property type="entry name" value="Peptidase_M3"/>
    <property type="match status" value="1"/>
</dbReference>
<feature type="domain" description="Oligopeptidase F N-terminal" evidence="8">
    <location>
        <begin position="119"/>
        <end position="188"/>
    </location>
</feature>
<dbReference type="SUPFAM" id="SSF55486">
    <property type="entry name" value="Metalloproteases ('zincins'), catalytic domain"/>
    <property type="match status" value="1"/>
</dbReference>
<protein>
    <recommendedName>
        <fullName evidence="6">Oligopeptidase F</fullName>
        <ecNumber evidence="6">3.4.24.-</ecNumber>
    </recommendedName>
</protein>
<dbReference type="InterPro" id="IPR001567">
    <property type="entry name" value="Pept_M3A_M3B_dom"/>
</dbReference>
<evidence type="ECO:0000256" key="1">
    <source>
        <dbReference type="ARBA" id="ARBA00022670"/>
    </source>
</evidence>